<feature type="region of interest" description="Disordered" evidence="1">
    <location>
        <begin position="59"/>
        <end position="85"/>
    </location>
</feature>
<sequence>MTRKRGARLAENARRLPMRVPVDPDDAAVFRALLCERGGKQPDTLVELSPPHAGWEQLERRPGCEDENGRATARQADTEPREDMSIDRTSLTPRDLDALARMVTKVYLDGLHDERRTMGLALNEDLLPATRLSVEEREGRLAVDFVSIDARARDRLRRGAATLANRIAADLSRDVAVKVAAHDGDRQPLEARADAAPVPRRESMA</sequence>
<feature type="compositionally biased region" description="Basic and acidic residues" evidence="1">
    <location>
        <begin position="76"/>
        <end position="85"/>
    </location>
</feature>
<feature type="compositionally biased region" description="Basic and acidic residues" evidence="1">
    <location>
        <begin position="59"/>
        <end position="69"/>
    </location>
</feature>
<protein>
    <submittedName>
        <fullName evidence="2">Uncharacterized protein</fullName>
    </submittedName>
</protein>
<dbReference type="AlphaFoldDB" id="A0A1W6YQE4"/>
<name>A0A1W6YQE4_9BORD</name>
<keyword evidence="3" id="KW-1185">Reference proteome</keyword>
<evidence type="ECO:0000256" key="1">
    <source>
        <dbReference type="SAM" id="MobiDB-lite"/>
    </source>
</evidence>
<dbReference type="KEGG" id="bgv:CAL12_22065"/>
<dbReference type="Proteomes" id="UP000194151">
    <property type="component" value="Chromosome"/>
</dbReference>
<dbReference type="EMBL" id="CP021108">
    <property type="protein sequence ID" value="ARP83238.1"/>
    <property type="molecule type" value="Genomic_DNA"/>
</dbReference>
<organism evidence="2 3">
    <name type="scientific">Bordetella genomosp. 8</name>
    <dbReference type="NCBI Taxonomy" id="1416806"/>
    <lineage>
        <taxon>Bacteria</taxon>
        <taxon>Pseudomonadati</taxon>
        <taxon>Pseudomonadota</taxon>
        <taxon>Betaproteobacteria</taxon>
        <taxon>Burkholderiales</taxon>
        <taxon>Alcaligenaceae</taxon>
        <taxon>Bordetella</taxon>
    </lineage>
</organism>
<evidence type="ECO:0000313" key="3">
    <source>
        <dbReference type="Proteomes" id="UP000194151"/>
    </source>
</evidence>
<dbReference type="STRING" id="1416806.CAL12_22065"/>
<reference evidence="2 3" key="1">
    <citation type="submission" date="2017-05" db="EMBL/GenBank/DDBJ databases">
        <title>Complete and WGS of Bordetella genogroups.</title>
        <authorList>
            <person name="Spilker T."/>
            <person name="LiPuma J."/>
        </authorList>
    </citation>
    <scope>NUCLEOTIDE SEQUENCE [LARGE SCALE GENOMIC DNA]</scope>
    <source>
        <strain evidence="2 3">AU19157</strain>
    </source>
</reference>
<gene>
    <name evidence="2" type="ORF">CAL12_22065</name>
</gene>
<proteinExistence type="predicted"/>
<accession>A0A1W6YQE4</accession>
<evidence type="ECO:0000313" key="2">
    <source>
        <dbReference type="EMBL" id="ARP83238.1"/>
    </source>
</evidence>
<feature type="region of interest" description="Disordered" evidence="1">
    <location>
        <begin position="182"/>
        <end position="205"/>
    </location>
</feature>